<dbReference type="OrthoDB" id="6702980at2759"/>
<accession>A0A7R9KDJ4</accession>
<dbReference type="EMBL" id="CAJPIZ010000163">
    <property type="protein sequence ID" value="CAG2100644.1"/>
    <property type="molecule type" value="Genomic_DNA"/>
</dbReference>
<reference evidence="1" key="1">
    <citation type="submission" date="2020-11" db="EMBL/GenBank/DDBJ databases">
        <authorList>
            <person name="Tran Van P."/>
        </authorList>
    </citation>
    <scope>NUCLEOTIDE SEQUENCE</scope>
</reference>
<keyword evidence="2" id="KW-1185">Reference proteome</keyword>
<dbReference type="EMBL" id="OC854738">
    <property type="protein sequence ID" value="CAD7620214.1"/>
    <property type="molecule type" value="Genomic_DNA"/>
</dbReference>
<evidence type="ECO:0000313" key="1">
    <source>
        <dbReference type="EMBL" id="CAD7620214.1"/>
    </source>
</evidence>
<evidence type="ECO:0000313" key="2">
    <source>
        <dbReference type="Proteomes" id="UP000759131"/>
    </source>
</evidence>
<gene>
    <name evidence="1" type="ORF">OSB1V03_LOCUS708</name>
</gene>
<dbReference type="AlphaFoldDB" id="A0A7R9KDJ4"/>
<proteinExistence type="predicted"/>
<organism evidence="1">
    <name type="scientific">Medioppia subpectinata</name>
    <dbReference type="NCBI Taxonomy" id="1979941"/>
    <lineage>
        <taxon>Eukaryota</taxon>
        <taxon>Metazoa</taxon>
        <taxon>Ecdysozoa</taxon>
        <taxon>Arthropoda</taxon>
        <taxon>Chelicerata</taxon>
        <taxon>Arachnida</taxon>
        <taxon>Acari</taxon>
        <taxon>Acariformes</taxon>
        <taxon>Sarcoptiformes</taxon>
        <taxon>Oribatida</taxon>
        <taxon>Brachypylina</taxon>
        <taxon>Oppioidea</taxon>
        <taxon>Oppiidae</taxon>
        <taxon>Medioppia</taxon>
    </lineage>
</organism>
<sequence>MDDNMLGDQSYRYLTADEMKSLGDDSLPFDVTKDERMESRDQLAPITVDEELFSPHHMLMTESYVNALAPDNIDISRAPITAG</sequence>
<dbReference type="Proteomes" id="UP000759131">
    <property type="component" value="Unassembled WGS sequence"/>
</dbReference>
<protein>
    <submittedName>
        <fullName evidence="1">Uncharacterized protein</fullName>
    </submittedName>
</protein>
<name>A0A7R9KDJ4_9ACAR</name>